<dbReference type="Proteomes" id="UP001501509">
    <property type="component" value="Unassembled WGS sequence"/>
</dbReference>
<evidence type="ECO:0000313" key="2">
    <source>
        <dbReference type="EMBL" id="GAA2639350.1"/>
    </source>
</evidence>
<proteinExistence type="predicted"/>
<name>A0ABP6D9Z8_9ACTN</name>
<keyword evidence="3" id="KW-1185">Reference proteome</keyword>
<evidence type="ECO:0000313" key="3">
    <source>
        <dbReference type="Proteomes" id="UP001501509"/>
    </source>
</evidence>
<comment type="caution">
    <text evidence="2">The sequence shown here is derived from an EMBL/GenBank/DDBJ whole genome shotgun (WGS) entry which is preliminary data.</text>
</comment>
<accession>A0ABP6D9Z8</accession>
<feature type="compositionally biased region" description="Gly residues" evidence="1">
    <location>
        <begin position="34"/>
        <end position="44"/>
    </location>
</feature>
<feature type="region of interest" description="Disordered" evidence="1">
    <location>
        <begin position="10"/>
        <end position="93"/>
    </location>
</feature>
<gene>
    <name evidence="2" type="ORF">GCM10010411_94440</name>
</gene>
<dbReference type="EMBL" id="BAAATD010000028">
    <property type="protein sequence ID" value="GAA2639350.1"/>
    <property type="molecule type" value="Genomic_DNA"/>
</dbReference>
<protein>
    <submittedName>
        <fullName evidence="2">Uncharacterized protein</fullName>
    </submittedName>
</protein>
<evidence type="ECO:0000256" key="1">
    <source>
        <dbReference type="SAM" id="MobiDB-lite"/>
    </source>
</evidence>
<organism evidence="2 3">
    <name type="scientific">Actinomadura fulvescens</name>
    <dbReference type="NCBI Taxonomy" id="46160"/>
    <lineage>
        <taxon>Bacteria</taxon>
        <taxon>Bacillati</taxon>
        <taxon>Actinomycetota</taxon>
        <taxon>Actinomycetes</taxon>
        <taxon>Streptosporangiales</taxon>
        <taxon>Thermomonosporaceae</taxon>
        <taxon>Actinomadura</taxon>
    </lineage>
</organism>
<sequence length="163" mass="17450">MLLAVGAVRLWSPDVSAAQDDPGQAPKTTSAEGGAAGAAPGGGPSPTTRAGRASDRPSPAASERGTPPKPKPGDPKPGTSPPKPAPKRVDLGPGRFSAYCQHLGWEWVEYRASPTPGAYCVMRKGQTMLLTTAQRDRGCQWRYNDPRARHYWKGKSNYCYTTR</sequence>
<reference evidence="3" key="1">
    <citation type="journal article" date="2019" name="Int. J. Syst. Evol. Microbiol.">
        <title>The Global Catalogue of Microorganisms (GCM) 10K type strain sequencing project: providing services to taxonomists for standard genome sequencing and annotation.</title>
        <authorList>
            <consortium name="The Broad Institute Genomics Platform"/>
            <consortium name="The Broad Institute Genome Sequencing Center for Infectious Disease"/>
            <person name="Wu L."/>
            <person name="Ma J."/>
        </authorList>
    </citation>
    <scope>NUCLEOTIDE SEQUENCE [LARGE SCALE GENOMIC DNA]</scope>
    <source>
        <strain evidence="3">JCM 6833</strain>
    </source>
</reference>